<evidence type="ECO:0000313" key="10">
    <source>
        <dbReference type="Proteomes" id="UP000030101"/>
    </source>
</evidence>
<keyword evidence="6 7" id="KW-1133">Transmembrane helix</keyword>
<keyword evidence="5 6" id="KW-0249">Electron transport</keyword>
<evidence type="ECO:0000256" key="3">
    <source>
        <dbReference type="ARBA" id="ARBA00022630"/>
    </source>
</evidence>
<sequence length="208" mass="22207">MKKLGSTLPNMFLSLTIICVVASALLSFVYNGTKDIIAQSKVAALERAIGEVTPEFDNSPYQEQVKILVETDSLSVFPATKDGALVATAVQSVTHKGFSGDVSILFGFDLEGNIINYSVLSMQETPGLGTKMTDWFKTEKGNQSVLGRNLNGGDLKVKQDQGDVDAITAATISSRAFLDAAARAHIAQKEFVASRNSAPSPSTESEQE</sequence>
<comment type="caution">
    <text evidence="9">The sequence shown here is derived from an EMBL/GenBank/DDBJ whole genome shotgun (WGS) entry which is preliminary data.</text>
</comment>
<dbReference type="PIRSF" id="PIRSF006091">
    <property type="entry name" value="E_trnsport_RnfG"/>
    <property type="match status" value="1"/>
</dbReference>
<comment type="similarity">
    <text evidence="6">Belongs to the RnfG family.</text>
</comment>
<keyword evidence="2 6" id="KW-0597">Phosphoprotein</keyword>
<evidence type="ECO:0000256" key="7">
    <source>
        <dbReference type="SAM" id="Phobius"/>
    </source>
</evidence>
<organism evidence="9 10">
    <name type="scientific">Porphyromonas canoris</name>
    <dbReference type="NCBI Taxonomy" id="36875"/>
    <lineage>
        <taxon>Bacteria</taxon>
        <taxon>Pseudomonadati</taxon>
        <taxon>Bacteroidota</taxon>
        <taxon>Bacteroidia</taxon>
        <taxon>Bacteroidales</taxon>
        <taxon>Porphyromonadaceae</taxon>
        <taxon>Porphyromonas</taxon>
    </lineage>
</organism>
<reference evidence="9 10" key="1">
    <citation type="submission" date="2014-08" db="EMBL/GenBank/DDBJ databases">
        <title>Porphyromonas canoris strain:OH2762 Genome sequencing.</title>
        <authorList>
            <person name="Wallis C."/>
            <person name="Deusch O."/>
            <person name="O'Flynn C."/>
            <person name="Davis I."/>
            <person name="Jospin G."/>
            <person name="Darling A.E."/>
            <person name="Coil D.A."/>
            <person name="Alexiev A."/>
            <person name="Horsfall A."/>
            <person name="Kirkwood N."/>
            <person name="Harris S."/>
            <person name="Eisen J.A."/>
        </authorList>
    </citation>
    <scope>NUCLEOTIDE SEQUENCE [LARGE SCALE GENOMIC DNA]</scope>
    <source>
        <strain evidence="10">COT-108 OH2762</strain>
    </source>
</reference>
<keyword evidence="6" id="KW-1003">Cell membrane</keyword>
<dbReference type="InterPro" id="IPR007329">
    <property type="entry name" value="FMN-bd"/>
</dbReference>
<keyword evidence="6 7" id="KW-0472">Membrane</keyword>
<evidence type="ECO:0000256" key="2">
    <source>
        <dbReference type="ARBA" id="ARBA00022553"/>
    </source>
</evidence>
<evidence type="ECO:0000259" key="8">
    <source>
        <dbReference type="SMART" id="SM00900"/>
    </source>
</evidence>
<evidence type="ECO:0000256" key="6">
    <source>
        <dbReference type="HAMAP-Rule" id="MF_00479"/>
    </source>
</evidence>
<proteinExistence type="inferred from homology"/>
<feature type="modified residue" description="FMN phosphoryl threonine" evidence="6">
    <location>
        <position position="171"/>
    </location>
</feature>
<comment type="subcellular location">
    <subcellularLocation>
        <location evidence="6">Cell membrane</location>
        <topology evidence="6">Single-pass membrane protein</topology>
    </subcellularLocation>
</comment>
<keyword evidence="3 6" id="KW-0285">Flavoprotein</keyword>
<dbReference type="Pfam" id="PF04205">
    <property type="entry name" value="FMN_bind"/>
    <property type="match status" value="1"/>
</dbReference>
<gene>
    <name evidence="6" type="primary">rnfG</name>
    <name evidence="9" type="ORF">HQ43_02425</name>
</gene>
<evidence type="ECO:0000256" key="4">
    <source>
        <dbReference type="ARBA" id="ARBA00022643"/>
    </source>
</evidence>
<keyword evidence="4 6" id="KW-0288">FMN</keyword>
<dbReference type="RefSeq" id="WP_036789176.1">
    <property type="nucleotide sequence ID" value="NZ_JQZV01000004.1"/>
</dbReference>
<dbReference type="InterPro" id="IPR010209">
    <property type="entry name" value="Ion_transpt_RnfG/RsxG"/>
</dbReference>
<comment type="cofactor">
    <cofactor evidence="6">
        <name>FMN</name>
        <dbReference type="ChEBI" id="CHEBI:58210"/>
    </cofactor>
</comment>
<evidence type="ECO:0000256" key="5">
    <source>
        <dbReference type="ARBA" id="ARBA00022982"/>
    </source>
</evidence>
<keyword evidence="6 7" id="KW-0812">Transmembrane</keyword>
<dbReference type="PANTHER" id="PTHR36118">
    <property type="entry name" value="ION-TRANSLOCATING OXIDOREDUCTASE COMPLEX SUBUNIT G"/>
    <property type="match status" value="1"/>
</dbReference>
<evidence type="ECO:0000256" key="1">
    <source>
        <dbReference type="ARBA" id="ARBA00022448"/>
    </source>
</evidence>
<feature type="domain" description="FMN-binding" evidence="8">
    <location>
        <begin position="97"/>
        <end position="188"/>
    </location>
</feature>
<comment type="function">
    <text evidence="6">Part of a membrane-bound complex that couples electron transfer with translocation of ions across the membrane.</text>
</comment>
<dbReference type="SMART" id="SM00900">
    <property type="entry name" value="FMN_bind"/>
    <property type="match status" value="1"/>
</dbReference>
<dbReference type="Proteomes" id="UP000030101">
    <property type="component" value="Unassembled WGS sequence"/>
</dbReference>
<dbReference type="EC" id="7.-.-.-" evidence="6"/>
<keyword evidence="10" id="KW-1185">Reference proteome</keyword>
<keyword evidence="6" id="KW-1278">Translocase</keyword>
<keyword evidence="1 6" id="KW-0813">Transport</keyword>
<dbReference type="HAMAP" id="MF_00479">
    <property type="entry name" value="RsxG_RnfG"/>
    <property type="match status" value="1"/>
</dbReference>
<name>A0ABR4XM93_9PORP</name>
<dbReference type="NCBIfam" id="TIGR01947">
    <property type="entry name" value="rnfG"/>
    <property type="match status" value="1"/>
</dbReference>
<comment type="subunit">
    <text evidence="6">The complex is composed of six subunits: RnfA, RnfB, RnfC, RnfD, RnfE and RnfG.</text>
</comment>
<dbReference type="EMBL" id="JQZV01000004">
    <property type="protein sequence ID" value="KGN93161.1"/>
    <property type="molecule type" value="Genomic_DNA"/>
</dbReference>
<evidence type="ECO:0000313" key="9">
    <source>
        <dbReference type="EMBL" id="KGN93161.1"/>
    </source>
</evidence>
<feature type="transmembrane region" description="Helical" evidence="7">
    <location>
        <begin position="12"/>
        <end position="30"/>
    </location>
</feature>
<protein>
    <recommendedName>
        <fullName evidence="6">Ion-translocating oxidoreductase complex subunit G</fullName>
        <ecNumber evidence="6">7.-.-.-</ecNumber>
    </recommendedName>
    <alternativeName>
        <fullName evidence="6">Rnf electron transport complex subunit G</fullName>
    </alternativeName>
</protein>
<accession>A0ABR4XM93</accession>
<dbReference type="PANTHER" id="PTHR36118:SF1">
    <property type="entry name" value="ION-TRANSLOCATING OXIDOREDUCTASE COMPLEX SUBUNIT G"/>
    <property type="match status" value="1"/>
</dbReference>